<evidence type="ECO:0000313" key="2">
    <source>
        <dbReference type="Proteomes" id="UP000095728"/>
    </source>
</evidence>
<protein>
    <submittedName>
        <fullName evidence="1">Chromatin structure-remodeling complex subunit SFH1</fullName>
    </submittedName>
</protein>
<dbReference type="Proteomes" id="UP000095728">
    <property type="component" value="Unassembled WGS sequence"/>
</dbReference>
<dbReference type="InterPro" id="IPR006939">
    <property type="entry name" value="SNF5"/>
</dbReference>
<organism evidence="1 2">
    <name type="scientific">Hanseniaspora osmophila</name>
    <dbReference type="NCBI Taxonomy" id="56408"/>
    <lineage>
        <taxon>Eukaryota</taxon>
        <taxon>Fungi</taxon>
        <taxon>Dikarya</taxon>
        <taxon>Ascomycota</taxon>
        <taxon>Saccharomycotina</taxon>
        <taxon>Saccharomycetes</taxon>
        <taxon>Saccharomycodales</taxon>
        <taxon>Saccharomycodaceae</taxon>
        <taxon>Hanseniaspora</taxon>
    </lineage>
</organism>
<proteinExistence type="predicted"/>
<gene>
    <name evidence="1" type="ORF">AWRI3579_g4087</name>
</gene>
<dbReference type="FunCoup" id="A0A1E5R1P9">
    <property type="interactions" value="230"/>
</dbReference>
<dbReference type="Pfam" id="PF04855">
    <property type="entry name" value="SNF5"/>
    <property type="match status" value="2"/>
</dbReference>
<dbReference type="GO" id="GO:0000228">
    <property type="term" value="C:nuclear chromosome"/>
    <property type="evidence" value="ECO:0007669"/>
    <property type="project" value="InterPro"/>
</dbReference>
<dbReference type="AlphaFoldDB" id="A0A1E5R1P9"/>
<accession>A0A1E5R1P9</accession>
<dbReference type="InParanoid" id="A0A1E5R1P9"/>
<name>A0A1E5R1P9_9ASCO</name>
<keyword evidence="2" id="KW-1185">Reference proteome</keyword>
<evidence type="ECO:0000313" key="1">
    <source>
        <dbReference type="EMBL" id="OEJ80821.1"/>
    </source>
</evidence>
<dbReference type="GO" id="GO:0006338">
    <property type="term" value="P:chromatin remodeling"/>
    <property type="evidence" value="ECO:0007669"/>
    <property type="project" value="InterPro"/>
</dbReference>
<dbReference type="OrthoDB" id="10258327at2759"/>
<comment type="caution">
    <text evidence="1">The sequence shown here is derived from an EMBL/GenBank/DDBJ whole genome shotgun (WGS) entry which is preliminary data.</text>
</comment>
<sequence length="384" mass="44135">MSLPPQAFITNFHNRVKNKDEPVTLYGQIQSTKSSRRTKVVNYSEDNNQDFDYDQDEEEEMMFDAENAESGENGAANAAAVPTTKPFAPFPTFEEHADPTNFLKFSKIKETYANGKLTRPYSEMLDLELKFDVDENEILEANKKFKLKSESLPYKENFDTPALLPIKLIFEEPNLDCKIDDYVIWNLNDQGLTPEDFASIYLMDLQIDRSSTLYNRIVSTIYDAIEKQSSYVRAVLPEIHLVIKFSCNLGNTYYEDTFQWNIGESSNTEYQKGVPPSDISPETFAEIVVADLGLNREFLGKIAFSLHETLLRLKKKVIEGDSDEIQLFNNGAPVGLPAGVRLDIEDLGSSWAPKVEVLSEFEIERRKEERQRTNRRMHRRKYVD</sequence>
<reference evidence="2" key="1">
    <citation type="journal article" date="2016" name="Genome Announc.">
        <title>Genome sequences of three species of Hanseniaspora isolated from spontaneous wine fermentations.</title>
        <authorList>
            <person name="Sternes P.R."/>
            <person name="Lee D."/>
            <person name="Kutyna D.R."/>
            <person name="Borneman A.R."/>
        </authorList>
    </citation>
    <scope>NUCLEOTIDE SEQUENCE [LARGE SCALE GENOMIC DNA]</scope>
    <source>
        <strain evidence="2">AWRI3579</strain>
    </source>
</reference>
<dbReference type="EMBL" id="LPNM01000011">
    <property type="protein sequence ID" value="OEJ80821.1"/>
    <property type="molecule type" value="Genomic_DNA"/>
</dbReference>
<dbReference type="STRING" id="56408.A0A1E5R1P9"/>